<accession>A0A392V2Z2</accession>
<dbReference type="Proteomes" id="UP000265520">
    <property type="component" value="Unassembled WGS sequence"/>
</dbReference>
<feature type="region of interest" description="Disordered" evidence="1">
    <location>
        <begin position="1"/>
        <end position="22"/>
    </location>
</feature>
<sequence length="55" mass="6211">MEKIRQALAKNDHAQQEGEGGFTQFVSKKAKKQLKKVVISAGNYNTRSRDPDYSL</sequence>
<reference evidence="2 3" key="1">
    <citation type="journal article" date="2018" name="Front. Plant Sci.">
        <title>Red Clover (Trifolium pratense) and Zigzag Clover (T. medium) - A Picture of Genomic Similarities and Differences.</title>
        <authorList>
            <person name="Dluhosova J."/>
            <person name="Istvanek J."/>
            <person name="Nedelnik J."/>
            <person name="Repkova J."/>
        </authorList>
    </citation>
    <scope>NUCLEOTIDE SEQUENCE [LARGE SCALE GENOMIC DNA]</scope>
    <source>
        <strain evidence="3">cv. 10/8</strain>
        <tissue evidence="2">Leaf</tissue>
    </source>
</reference>
<organism evidence="2 3">
    <name type="scientific">Trifolium medium</name>
    <dbReference type="NCBI Taxonomy" id="97028"/>
    <lineage>
        <taxon>Eukaryota</taxon>
        <taxon>Viridiplantae</taxon>
        <taxon>Streptophyta</taxon>
        <taxon>Embryophyta</taxon>
        <taxon>Tracheophyta</taxon>
        <taxon>Spermatophyta</taxon>
        <taxon>Magnoliopsida</taxon>
        <taxon>eudicotyledons</taxon>
        <taxon>Gunneridae</taxon>
        <taxon>Pentapetalae</taxon>
        <taxon>rosids</taxon>
        <taxon>fabids</taxon>
        <taxon>Fabales</taxon>
        <taxon>Fabaceae</taxon>
        <taxon>Papilionoideae</taxon>
        <taxon>50 kb inversion clade</taxon>
        <taxon>NPAAA clade</taxon>
        <taxon>Hologalegina</taxon>
        <taxon>IRL clade</taxon>
        <taxon>Trifolieae</taxon>
        <taxon>Trifolium</taxon>
    </lineage>
</organism>
<evidence type="ECO:0000313" key="2">
    <source>
        <dbReference type="EMBL" id="MCI81813.1"/>
    </source>
</evidence>
<proteinExistence type="predicted"/>
<name>A0A392V2Z2_9FABA</name>
<evidence type="ECO:0000313" key="3">
    <source>
        <dbReference type="Proteomes" id="UP000265520"/>
    </source>
</evidence>
<feature type="compositionally biased region" description="Basic and acidic residues" evidence="1">
    <location>
        <begin position="1"/>
        <end position="16"/>
    </location>
</feature>
<comment type="caution">
    <text evidence="2">The sequence shown here is derived from an EMBL/GenBank/DDBJ whole genome shotgun (WGS) entry which is preliminary data.</text>
</comment>
<evidence type="ECO:0000256" key="1">
    <source>
        <dbReference type="SAM" id="MobiDB-lite"/>
    </source>
</evidence>
<feature type="non-terminal residue" evidence="2">
    <location>
        <position position="55"/>
    </location>
</feature>
<dbReference type="AlphaFoldDB" id="A0A392V2Z2"/>
<dbReference type="EMBL" id="LXQA011028375">
    <property type="protein sequence ID" value="MCI81813.1"/>
    <property type="molecule type" value="Genomic_DNA"/>
</dbReference>
<keyword evidence="3" id="KW-1185">Reference proteome</keyword>
<protein>
    <submittedName>
        <fullName evidence="2">Uncharacterized protein</fullName>
    </submittedName>
</protein>